<reference evidence="6 7" key="1">
    <citation type="submission" date="2019-10" db="EMBL/GenBank/DDBJ databases">
        <title>Genome sequence of Azospirillum melinis.</title>
        <authorList>
            <person name="Ambrosini A."/>
            <person name="Sant'Anna F.H."/>
            <person name="Cassan F.D."/>
            <person name="Souza E.M."/>
            <person name="Passaglia L.M.P."/>
        </authorList>
    </citation>
    <scope>NUCLEOTIDE SEQUENCE [LARGE SCALE GENOMIC DNA]</scope>
    <source>
        <strain evidence="6 7">TMCY0552</strain>
    </source>
</reference>
<dbReference type="InterPro" id="IPR051012">
    <property type="entry name" value="CellSynth/LPSAsmb/PSIAsmb"/>
</dbReference>
<dbReference type="Proteomes" id="UP000605086">
    <property type="component" value="Unassembled WGS sequence"/>
</dbReference>
<organism evidence="6 7">
    <name type="scientific">Azospirillum melinis</name>
    <dbReference type="NCBI Taxonomy" id="328839"/>
    <lineage>
        <taxon>Bacteria</taxon>
        <taxon>Pseudomonadati</taxon>
        <taxon>Pseudomonadota</taxon>
        <taxon>Alphaproteobacteria</taxon>
        <taxon>Rhodospirillales</taxon>
        <taxon>Azospirillaceae</taxon>
        <taxon>Azospirillum</taxon>
    </lineage>
</organism>
<keyword evidence="2 3" id="KW-0802">TPR repeat</keyword>
<accession>A0ABX2KJG0</accession>
<evidence type="ECO:0000256" key="2">
    <source>
        <dbReference type="ARBA" id="ARBA00022803"/>
    </source>
</evidence>
<dbReference type="PANTHER" id="PTHR45586">
    <property type="entry name" value="TPR REPEAT-CONTAINING PROTEIN PA4667"/>
    <property type="match status" value="1"/>
</dbReference>
<evidence type="ECO:0000256" key="1">
    <source>
        <dbReference type="ARBA" id="ARBA00022737"/>
    </source>
</evidence>
<protein>
    <submittedName>
        <fullName evidence="6">Tetratricopeptide repeat protein</fullName>
    </submittedName>
</protein>
<dbReference type="SMART" id="SM00028">
    <property type="entry name" value="TPR"/>
    <property type="match status" value="10"/>
</dbReference>
<dbReference type="Pfam" id="PF14559">
    <property type="entry name" value="TPR_19"/>
    <property type="match status" value="2"/>
</dbReference>
<gene>
    <name evidence="6" type="ORF">GBZ48_31475</name>
</gene>
<feature type="domain" description="Methyltransferase" evidence="5">
    <location>
        <begin position="783"/>
        <end position="878"/>
    </location>
</feature>
<dbReference type="RefSeq" id="WP_174474610.1">
    <property type="nucleotide sequence ID" value="NZ_JAGINN010000009.1"/>
</dbReference>
<feature type="repeat" description="TPR" evidence="3">
    <location>
        <begin position="271"/>
        <end position="304"/>
    </location>
</feature>
<evidence type="ECO:0000256" key="4">
    <source>
        <dbReference type="SAM" id="MobiDB-lite"/>
    </source>
</evidence>
<dbReference type="Pfam" id="PF13432">
    <property type="entry name" value="TPR_16"/>
    <property type="match status" value="1"/>
</dbReference>
<feature type="region of interest" description="Disordered" evidence="4">
    <location>
        <begin position="1"/>
        <end position="30"/>
    </location>
</feature>
<feature type="repeat" description="TPR" evidence="3">
    <location>
        <begin position="378"/>
        <end position="411"/>
    </location>
</feature>
<dbReference type="CDD" id="cd02440">
    <property type="entry name" value="AdoMet_MTases"/>
    <property type="match status" value="1"/>
</dbReference>
<dbReference type="InterPro" id="IPR029063">
    <property type="entry name" value="SAM-dependent_MTases_sf"/>
</dbReference>
<keyword evidence="7" id="KW-1185">Reference proteome</keyword>
<dbReference type="PROSITE" id="PS50005">
    <property type="entry name" value="TPR"/>
    <property type="match status" value="3"/>
</dbReference>
<dbReference type="Gene3D" id="1.25.40.10">
    <property type="entry name" value="Tetratricopeptide repeat domain"/>
    <property type="match status" value="2"/>
</dbReference>
<dbReference type="Gene3D" id="3.40.50.150">
    <property type="entry name" value="Vaccinia Virus protein VP39"/>
    <property type="match status" value="1"/>
</dbReference>
<evidence type="ECO:0000313" key="7">
    <source>
        <dbReference type="Proteomes" id="UP000605086"/>
    </source>
</evidence>
<dbReference type="InterPro" id="IPR019734">
    <property type="entry name" value="TPR_rpt"/>
</dbReference>
<dbReference type="InterPro" id="IPR011990">
    <property type="entry name" value="TPR-like_helical_dom_sf"/>
</dbReference>
<name>A0ABX2KJG0_9PROT</name>
<feature type="repeat" description="TPR" evidence="3">
    <location>
        <begin position="344"/>
        <end position="377"/>
    </location>
</feature>
<dbReference type="PANTHER" id="PTHR45586:SF1">
    <property type="entry name" value="LIPOPOLYSACCHARIDE ASSEMBLY PROTEIN B"/>
    <property type="match status" value="1"/>
</dbReference>
<feature type="compositionally biased region" description="Polar residues" evidence="4">
    <location>
        <begin position="1"/>
        <end position="24"/>
    </location>
</feature>
<keyword evidence="1" id="KW-0677">Repeat</keyword>
<dbReference type="Pfam" id="PF13649">
    <property type="entry name" value="Methyltransf_25"/>
    <property type="match status" value="1"/>
</dbReference>
<dbReference type="SUPFAM" id="SSF48452">
    <property type="entry name" value="TPR-like"/>
    <property type="match status" value="3"/>
</dbReference>
<evidence type="ECO:0000256" key="3">
    <source>
        <dbReference type="PROSITE-ProRule" id="PRU00339"/>
    </source>
</evidence>
<sequence length="1024" mass="109830">MTTDTATGTASLPTGQSTTGQSGPDHQALGHRLARVLELCRSGRPEEAEEPYRALCGTPPQDAADLLSLAEAARILGHPAETVAWAEAAVRRQPDRADGWSVLALAFIAAGRTDDGYAAAAEALRRTGANGPGTNGPEAGGAGEHAAKEAAAIQAHRAQALARLRRGQLAEAAAACDAALRIADGTARPSQIQPTQTLRQAQAETLGTLALVRMLEGRAEEAEALFRRALSHRPLLPEILGNHASLLARLGRDAEALEQAEQAVALRPRLTGTLHLIGTLHHRAGQPESAIAAFHRVLAVDPGHLDTRLRLADSLRVAGHWEEAAGVCRDGLARIPNPNDPGRTPLLANLGAALQTGRDAAGALEAYREALRLSPDLPEIHNNLARLHQETGNPDAAIEELRRATAGRPANQPLPLPLRRALLSLLIAAGRTAEAEAEAFGIARTAPEDAELCFGIAALFLQGGWRDQALPYVRKAVRLAPDLPRNWIAFAEALRDAMLPGADGGMDEGLRADLLAALGRPEVEASGLSRAIAGVLMASPTLRYLAALPEDAGPALDDASRALLADGSLAGLAEDALLLAHLRAAPVCDPTLERALTRLRQVLMLALTGPGLPDRPAWRTLCAAIAEQCFLNEYVFAETDGEFQVLAVLVRAAEAALDRNEQPPAMLVALLGAYRPLYRWDRAAALQTLSWPEEIARLLDRQVAEPLAEAAIQAELPALTPISNPVSVGVRAQYEENPYPRWMNTGLLPEAVPLSRFLHALFPHAALPASPAWDTPGWDAPAVLVAGCGTGREAVWAASTLKNARVLAVDLSRRSLAYATRQSRRLGLKSIEFAQADLLELGALGRRFDVIHSVGVLHHMEDPMAGLRVLRGMMRPHGVMEIGFYSAAARRPILAARHFIAERGHPPTLDGIRHVRRDILALPEGHPARAVAHSPDFYGTSACRDLLMHVHELHVTLPWLADALAALKLEFLGFRLADPAVAALYRKRFPEDPAMTSLARWDRLEAEHPMIFGGLYQAWVRART</sequence>
<evidence type="ECO:0000259" key="5">
    <source>
        <dbReference type="Pfam" id="PF13649"/>
    </source>
</evidence>
<dbReference type="EMBL" id="WHOS01000072">
    <property type="protein sequence ID" value="NUB03738.1"/>
    <property type="molecule type" value="Genomic_DNA"/>
</dbReference>
<evidence type="ECO:0000313" key="6">
    <source>
        <dbReference type="EMBL" id="NUB03738.1"/>
    </source>
</evidence>
<dbReference type="InterPro" id="IPR041698">
    <property type="entry name" value="Methyltransf_25"/>
</dbReference>
<proteinExistence type="predicted"/>
<comment type="caution">
    <text evidence="6">The sequence shown here is derived from an EMBL/GenBank/DDBJ whole genome shotgun (WGS) entry which is preliminary data.</text>
</comment>
<dbReference type="SUPFAM" id="SSF53335">
    <property type="entry name" value="S-adenosyl-L-methionine-dependent methyltransferases"/>
    <property type="match status" value="1"/>
</dbReference>